<name>A0ABQ0G4H6_9PEZI</name>
<keyword evidence="4" id="KW-1185">Reference proteome</keyword>
<evidence type="ECO:0000313" key="3">
    <source>
        <dbReference type="EMBL" id="GAB1312641.1"/>
    </source>
</evidence>
<reference evidence="3 4" key="1">
    <citation type="submission" date="2024-09" db="EMBL/GenBank/DDBJ databases">
        <title>Itraconazole resistance in Madurella fahalii resulting from another homologue of gene encoding cytochrome P450 14-alpha sterol demethylase (CYP51).</title>
        <authorList>
            <person name="Yoshioka I."/>
            <person name="Fahal A.H."/>
            <person name="Kaneko S."/>
            <person name="Yaguchi T."/>
        </authorList>
    </citation>
    <scope>NUCLEOTIDE SEQUENCE [LARGE SCALE GENOMIC DNA]</scope>
    <source>
        <strain evidence="3 4">IFM 68171</strain>
    </source>
</reference>
<protein>
    <recommendedName>
        <fullName evidence="2">Ubiquitin 3 binding protein But2 C-terminal domain-containing protein</fullName>
    </recommendedName>
</protein>
<dbReference type="InterPro" id="IPR018620">
    <property type="entry name" value="Ubiquitin3-bd_protein_But2_C"/>
</dbReference>
<comment type="caution">
    <text evidence="3">The sequence shown here is derived from an EMBL/GenBank/DDBJ whole genome shotgun (WGS) entry which is preliminary data.</text>
</comment>
<dbReference type="GeneID" id="98173596"/>
<dbReference type="EMBL" id="BAAFSV010000002">
    <property type="protein sequence ID" value="GAB1312641.1"/>
    <property type="molecule type" value="Genomic_DNA"/>
</dbReference>
<evidence type="ECO:0000256" key="1">
    <source>
        <dbReference type="SAM" id="SignalP"/>
    </source>
</evidence>
<proteinExistence type="predicted"/>
<feature type="signal peptide" evidence="1">
    <location>
        <begin position="1"/>
        <end position="18"/>
    </location>
</feature>
<evidence type="ECO:0000259" key="2">
    <source>
        <dbReference type="Pfam" id="PF09792"/>
    </source>
</evidence>
<keyword evidence="1" id="KW-0732">Signal</keyword>
<dbReference type="RefSeq" id="XP_070914374.1">
    <property type="nucleotide sequence ID" value="XM_071058273.1"/>
</dbReference>
<accession>A0ABQ0G4H6</accession>
<gene>
    <name evidence="3" type="ORF">MFIFM68171_02851</name>
</gene>
<feature type="chain" id="PRO_5045078351" description="Ubiquitin 3 binding protein But2 C-terminal domain-containing protein" evidence="1">
    <location>
        <begin position="19"/>
        <end position="193"/>
    </location>
</feature>
<feature type="domain" description="Ubiquitin 3 binding protein But2 C-terminal" evidence="2">
    <location>
        <begin position="69"/>
        <end position="181"/>
    </location>
</feature>
<evidence type="ECO:0000313" key="4">
    <source>
        <dbReference type="Proteomes" id="UP001628179"/>
    </source>
</evidence>
<dbReference type="Pfam" id="PF09792">
    <property type="entry name" value="But2"/>
    <property type="match status" value="1"/>
</dbReference>
<organism evidence="3 4">
    <name type="scientific">Madurella fahalii</name>
    <dbReference type="NCBI Taxonomy" id="1157608"/>
    <lineage>
        <taxon>Eukaryota</taxon>
        <taxon>Fungi</taxon>
        <taxon>Dikarya</taxon>
        <taxon>Ascomycota</taxon>
        <taxon>Pezizomycotina</taxon>
        <taxon>Sordariomycetes</taxon>
        <taxon>Sordariomycetidae</taxon>
        <taxon>Sordariales</taxon>
        <taxon>Sordariales incertae sedis</taxon>
        <taxon>Madurella</taxon>
    </lineage>
</organism>
<sequence>MFTNSILTILALFGISLAAPAEVSARAIGEIQPDKVVFHSLSWGSWPNWCSNPNTWSFLYRMTQGGEYGQSGLYSFTVPQAAAGAQCSLEFNYVPGGLSNNNGVQVDVFSTRGSGSCAGTTYTNNRDQHLGRLNVPAAGGKATWAATYTQYLTAKQPCEVGKQHNIELVPVGDDTYVSFPQGAGQGVRLVYTT</sequence>
<dbReference type="Proteomes" id="UP001628179">
    <property type="component" value="Unassembled WGS sequence"/>
</dbReference>